<feature type="compositionally biased region" description="Basic residues" evidence="2">
    <location>
        <begin position="9"/>
        <end position="20"/>
    </location>
</feature>
<organism evidence="3 4">
    <name type="scientific">Adiantum capillus-veneris</name>
    <name type="common">Maidenhair fern</name>
    <dbReference type="NCBI Taxonomy" id="13818"/>
    <lineage>
        <taxon>Eukaryota</taxon>
        <taxon>Viridiplantae</taxon>
        <taxon>Streptophyta</taxon>
        <taxon>Embryophyta</taxon>
        <taxon>Tracheophyta</taxon>
        <taxon>Polypodiopsida</taxon>
        <taxon>Polypodiidae</taxon>
        <taxon>Polypodiales</taxon>
        <taxon>Pteridineae</taxon>
        <taxon>Pteridaceae</taxon>
        <taxon>Vittarioideae</taxon>
        <taxon>Adiantum</taxon>
    </lineage>
</organism>
<sequence>MDMAAMTKNQKKKMKRRLKKGNVPQQDVQQGDEHHDGQSEMVCVEFCDPDLAFRLAFDPDLPAVEAVTRCVSRAEEAYPAFGLDPDQLRLYSEPLIGLTVGDWAKKTSPTPPTVLMTAVRGQGLFAKVKAMNELAVEEVKKIDEPKKIDGDVIDLNVLAQQVASLTNEITALRVENSALRVDNSALRVDISALTDRVATLTNEVSDLEVKNGALTLNNIALSEQVVALKGRVDSLEDVQVILVRKMIETCRDKLRNEVPGFAGVTREDWNAAIAITQNIMAAVNAGLSQDGLNFTRYGEGTAQSAGNVAAHEQSATDPLALASFITQERGYRRRVLKEVFEYVYQLDPEGVIFHP</sequence>
<gene>
    <name evidence="3" type="ORF">GOP47_0025048</name>
</gene>
<keyword evidence="4" id="KW-1185">Reference proteome</keyword>
<dbReference type="EMBL" id="JABFUD020000024">
    <property type="protein sequence ID" value="KAI5060628.1"/>
    <property type="molecule type" value="Genomic_DNA"/>
</dbReference>
<evidence type="ECO:0000256" key="2">
    <source>
        <dbReference type="SAM" id="MobiDB-lite"/>
    </source>
</evidence>
<keyword evidence="1" id="KW-0175">Coiled coil</keyword>
<protein>
    <submittedName>
        <fullName evidence="3">Uncharacterized protein</fullName>
    </submittedName>
</protein>
<feature type="region of interest" description="Disordered" evidence="2">
    <location>
        <begin position="1"/>
        <end position="35"/>
    </location>
</feature>
<accession>A0A9D4U382</accession>
<dbReference type="Proteomes" id="UP000886520">
    <property type="component" value="Chromosome 24"/>
</dbReference>
<comment type="caution">
    <text evidence="3">The sequence shown here is derived from an EMBL/GenBank/DDBJ whole genome shotgun (WGS) entry which is preliminary data.</text>
</comment>
<evidence type="ECO:0000313" key="3">
    <source>
        <dbReference type="EMBL" id="KAI5060628.1"/>
    </source>
</evidence>
<name>A0A9D4U382_ADICA</name>
<dbReference type="Gene3D" id="1.20.5.170">
    <property type="match status" value="1"/>
</dbReference>
<proteinExistence type="predicted"/>
<evidence type="ECO:0000313" key="4">
    <source>
        <dbReference type="Proteomes" id="UP000886520"/>
    </source>
</evidence>
<feature type="coiled-coil region" evidence="1">
    <location>
        <begin position="155"/>
        <end position="210"/>
    </location>
</feature>
<dbReference type="OrthoDB" id="3056374at2759"/>
<dbReference type="AlphaFoldDB" id="A0A9D4U382"/>
<reference evidence="3" key="1">
    <citation type="submission" date="2021-01" db="EMBL/GenBank/DDBJ databases">
        <title>Adiantum capillus-veneris genome.</title>
        <authorList>
            <person name="Fang Y."/>
            <person name="Liao Q."/>
        </authorList>
    </citation>
    <scope>NUCLEOTIDE SEQUENCE</scope>
    <source>
        <strain evidence="3">H3</strain>
        <tissue evidence="3">Leaf</tissue>
    </source>
</reference>
<evidence type="ECO:0000256" key="1">
    <source>
        <dbReference type="SAM" id="Coils"/>
    </source>
</evidence>